<dbReference type="AlphaFoldDB" id="A0A5C8NG79"/>
<dbReference type="EMBL" id="VDUX01000006">
    <property type="protein sequence ID" value="TXL57759.1"/>
    <property type="molecule type" value="Genomic_DNA"/>
</dbReference>
<dbReference type="RefSeq" id="WP_147687284.1">
    <property type="nucleotide sequence ID" value="NZ_VDUX01000006.1"/>
</dbReference>
<dbReference type="Proteomes" id="UP000321571">
    <property type="component" value="Unassembled WGS sequence"/>
</dbReference>
<comment type="caution">
    <text evidence="1">The sequence shown here is derived from an EMBL/GenBank/DDBJ whole genome shotgun (WGS) entry which is preliminary data.</text>
</comment>
<proteinExistence type="predicted"/>
<evidence type="ECO:0000313" key="1">
    <source>
        <dbReference type="EMBL" id="TXL57759.1"/>
    </source>
</evidence>
<gene>
    <name evidence="1" type="ORF">FHP06_13380</name>
</gene>
<protein>
    <submittedName>
        <fullName evidence="1">Uncharacterized protein</fullName>
    </submittedName>
</protein>
<name>A0A5C8NG79_9ACTN</name>
<organism evidence="1 2">
    <name type="scientific">Aeromicrobium terrae</name>
    <dbReference type="NCBI Taxonomy" id="2498846"/>
    <lineage>
        <taxon>Bacteria</taxon>
        <taxon>Bacillati</taxon>
        <taxon>Actinomycetota</taxon>
        <taxon>Actinomycetes</taxon>
        <taxon>Propionibacteriales</taxon>
        <taxon>Nocardioidaceae</taxon>
        <taxon>Aeromicrobium</taxon>
    </lineage>
</organism>
<accession>A0A5C8NG79</accession>
<sequence length="246" mass="24508">MNAPPSTFGAACVSSVAQTGSFTIGGTKVTTGLTELQLGATGTADDNSTVIVPATDGRTLVSDTVTVPGGLLGLELPEDGAGLGAVLNRLLSGPPLGVQATVELAGLPSDFDGGAALGSGGSIVTLPVRVHLQNAILGSRCYIGSAKDPILLKPMLQTAPENISTALFSGGFIVGLTATLGDDTFTVPEAHGCGPLNLLDKVINAKLGLPSASGANHLVLSDARLSVALTQQGGQVLHDAWHAAAQ</sequence>
<evidence type="ECO:0000313" key="2">
    <source>
        <dbReference type="Proteomes" id="UP000321571"/>
    </source>
</evidence>
<dbReference type="OrthoDB" id="4461339at2"/>
<keyword evidence="2" id="KW-1185">Reference proteome</keyword>
<reference evidence="1 2" key="1">
    <citation type="submission" date="2019-06" db="EMBL/GenBank/DDBJ databases">
        <title>Aeromicrobium sp. nov., isolated from a maize field.</title>
        <authorList>
            <person name="Lin S.-Y."/>
            <person name="Tsai C.-F."/>
            <person name="Young C.-C."/>
        </authorList>
    </citation>
    <scope>NUCLEOTIDE SEQUENCE [LARGE SCALE GENOMIC DNA]</scope>
    <source>
        <strain evidence="1 2">CC-CFT486</strain>
    </source>
</reference>